<evidence type="ECO:0000313" key="3">
    <source>
        <dbReference type="Proteomes" id="UP001632037"/>
    </source>
</evidence>
<proteinExistence type="predicted"/>
<gene>
    <name evidence="2" type="ORF">V7S43_007624</name>
</gene>
<name>A0ABD3FKG7_9STRA</name>
<sequence length="115" mass="12654">MAIGSSRPVNHVHAGNSKPKPPVLGKRKAQPAPMKDVHYNYGSMKCRYCFGNHNDMDNTGPHKLPDCPKRARDLLAGVKRPRTQAASKECEASLNSAHEMEGVATERHWIRASGP</sequence>
<comment type="caution">
    <text evidence="2">The sequence shown here is derived from an EMBL/GenBank/DDBJ whole genome shotgun (WGS) entry which is preliminary data.</text>
</comment>
<dbReference type="AlphaFoldDB" id="A0ABD3FKG7"/>
<dbReference type="EMBL" id="JBIMZQ010000014">
    <property type="protein sequence ID" value="KAL3667398.1"/>
    <property type="molecule type" value="Genomic_DNA"/>
</dbReference>
<evidence type="ECO:0000313" key="2">
    <source>
        <dbReference type="EMBL" id="KAL3667398.1"/>
    </source>
</evidence>
<protein>
    <submittedName>
        <fullName evidence="2">Uncharacterized protein</fullName>
    </submittedName>
</protein>
<dbReference type="Proteomes" id="UP001632037">
    <property type="component" value="Unassembled WGS sequence"/>
</dbReference>
<organism evidence="2 3">
    <name type="scientific">Phytophthora oleae</name>
    <dbReference type="NCBI Taxonomy" id="2107226"/>
    <lineage>
        <taxon>Eukaryota</taxon>
        <taxon>Sar</taxon>
        <taxon>Stramenopiles</taxon>
        <taxon>Oomycota</taxon>
        <taxon>Peronosporomycetes</taxon>
        <taxon>Peronosporales</taxon>
        <taxon>Peronosporaceae</taxon>
        <taxon>Phytophthora</taxon>
    </lineage>
</organism>
<evidence type="ECO:0000256" key="1">
    <source>
        <dbReference type="SAM" id="MobiDB-lite"/>
    </source>
</evidence>
<reference evidence="2 3" key="1">
    <citation type="submission" date="2024-09" db="EMBL/GenBank/DDBJ databases">
        <title>Genome sequencing and assembly of Phytophthora oleae, isolate VK10A, causative agent of rot of olive drupes.</title>
        <authorList>
            <person name="Conti Taguali S."/>
            <person name="Riolo M."/>
            <person name="La Spada F."/>
            <person name="Cacciola S.O."/>
            <person name="Dionisio G."/>
        </authorList>
    </citation>
    <scope>NUCLEOTIDE SEQUENCE [LARGE SCALE GENOMIC DNA]</scope>
    <source>
        <strain evidence="2 3">VK10A</strain>
    </source>
</reference>
<feature type="region of interest" description="Disordered" evidence="1">
    <location>
        <begin position="1"/>
        <end position="36"/>
    </location>
</feature>
<accession>A0ABD3FKG7</accession>
<keyword evidence="3" id="KW-1185">Reference proteome</keyword>